<dbReference type="EMBL" id="KB306133">
    <property type="protein sequence ID" value="ELU00126.1"/>
    <property type="molecule type" value="Genomic_DNA"/>
</dbReference>
<dbReference type="Proteomes" id="UP000014760">
    <property type="component" value="Unassembled WGS sequence"/>
</dbReference>
<reference evidence="4" key="1">
    <citation type="submission" date="2012-12" db="EMBL/GenBank/DDBJ databases">
        <authorList>
            <person name="Hellsten U."/>
            <person name="Grimwood J."/>
            <person name="Chapman J.A."/>
            <person name="Shapiro H."/>
            <person name="Aerts A."/>
            <person name="Otillar R.P."/>
            <person name="Terry A.Y."/>
            <person name="Boore J.L."/>
            <person name="Simakov O."/>
            <person name="Marletaz F."/>
            <person name="Cho S.-J."/>
            <person name="Edsinger-Gonzales E."/>
            <person name="Havlak P."/>
            <person name="Kuo D.-H."/>
            <person name="Larsson T."/>
            <person name="Lv J."/>
            <person name="Arendt D."/>
            <person name="Savage R."/>
            <person name="Osoegawa K."/>
            <person name="de Jong P."/>
            <person name="Lindberg D.R."/>
            <person name="Seaver E.C."/>
            <person name="Weisblat D.A."/>
            <person name="Putnam N.H."/>
            <person name="Grigoriev I.V."/>
            <person name="Rokhsar D.S."/>
        </authorList>
    </citation>
    <scope>NUCLEOTIDE SEQUENCE</scope>
    <source>
        <strain evidence="4">I ESC-2004</strain>
    </source>
</reference>
<dbReference type="AlphaFoldDB" id="R7UAF4"/>
<dbReference type="EnsemblMetazoa" id="CapteT189750">
    <property type="protein sequence ID" value="CapteP189750"/>
    <property type="gene ID" value="CapteG189750"/>
</dbReference>
<feature type="compositionally biased region" description="Basic and acidic residues" evidence="1">
    <location>
        <begin position="20"/>
        <end position="37"/>
    </location>
</feature>
<reference evidence="2 4" key="2">
    <citation type="journal article" date="2013" name="Nature">
        <title>Insights into bilaterian evolution from three spiralian genomes.</title>
        <authorList>
            <person name="Simakov O."/>
            <person name="Marletaz F."/>
            <person name="Cho S.J."/>
            <person name="Edsinger-Gonzales E."/>
            <person name="Havlak P."/>
            <person name="Hellsten U."/>
            <person name="Kuo D.H."/>
            <person name="Larsson T."/>
            <person name="Lv J."/>
            <person name="Arendt D."/>
            <person name="Savage R."/>
            <person name="Osoegawa K."/>
            <person name="de Jong P."/>
            <person name="Grimwood J."/>
            <person name="Chapman J.A."/>
            <person name="Shapiro H."/>
            <person name="Aerts A."/>
            <person name="Otillar R.P."/>
            <person name="Terry A.Y."/>
            <person name="Boore J.L."/>
            <person name="Grigoriev I.V."/>
            <person name="Lindberg D.R."/>
            <person name="Seaver E.C."/>
            <person name="Weisblat D.A."/>
            <person name="Putnam N.H."/>
            <person name="Rokhsar D.S."/>
        </authorList>
    </citation>
    <scope>NUCLEOTIDE SEQUENCE</scope>
    <source>
        <strain evidence="2 4">I ESC-2004</strain>
    </source>
</reference>
<evidence type="ECO:0000313" key="4">
    <source>
        <dbReference type="Proteomes" id="UP000014760"/>
    </source>
</evidence>
<sequence>METASEERDSTPDGPGLQQGRDESKAKTSSQKEDSGESKDYTKLIKCLEESVTPSTHYIEDCVNYFFCKQGDMSIRQYQSEPERLIERMIPAYYATSTITHLDLKKFLLRNLLLVGKNVLKDCQKLQQRDCTVESIIDLALQAEFRETTNARISKTINSSHQSKYRGFPDHFPVFIETVFDKLSSKRIDPVALKTAISHSHLADMNSDLPLEKQVWLYDSVLGAILNEMAPLKTKTITSRTDAEWSNEQIREAKQGRRRAERRWRGSQLQVDKEIFIEHHHKVL</sequence>
<accession>R7UAF4</accession>
<dbReference type="OrthoDB" id="10066052at2759"/>
<dbReference type="HOGENOM" id="CLU_980867_0_0_1"/>
<protein>
    <submittedName>
        <fullName evidence="2 3">Uncharacterized protein</fullName>
    </submittedName>
</protein>
<evidence type="ECO:0000313" key="3">
    <source>
        <dbReference type="EnsemblMetazoa" id="CapteP189750"/>
    </source>
</evidence>
<feature type="region of interest" description="Disordered" evidence="1">
    <location>
        <begin position="1"/>
        <end position="37"/>
    </location>
</feature>
<reference evidence="3" key="3">
    <citation type="submission" date="2015-06" db="UniProtKB">
        <authorList>
            <consortium name="EnsemblMetazoa"/>
        </authorList>
    </citation>
    <scope>IDENTIFICATION</scope>
</reference>
<feature type="compositionally biased region" description="Basic and acidic residues" evidence="1">
    <location>
        <begin position="1"/>
        <end position="11"/>
    </location>
</feature>
<organism evidence="2">
    <name type="scientific">Capitella teleta</name>
    <name type="common">Polychaete worm</name>
    <dbReference type="NCBI Taxonomy" id="283909"/>
    <lineage>
        <taxon>Eukaryota</taxon>
        <taxon>Metazoa</taxon>
        <taxon>Spiralia</taxon>
        <taxon>Lophotrochozoa</taxon>
        <taxon>Annelida</taxon>
        <taxon>Polychaeta</taxon>
        <taxon>Sedentaria</taxon>
        <taxon>Scolecida</taxon>
        <taxon>Capitellidae</taxon>
        <taxon>Capitella</taxon>
    </lineage>
</organism>
<evidence type="ECO:0000313" key="2">
    <source>
        <dbReference type="EMBL" id="ELU00126.1"/>
    </source>
</evidence>
<name>R7UAF4_CAPTE</name>
<keyword evidence="4" id="KW-1185">Reference proteome</keyword>
<evidence type="ECO:0000256" key="1">
    <source>
        <dbReference type="SAM" id="MobiDB-lite"/>
    </source>
</evidence>
<proteinExistence type="predicted"/>
<dbReference type="EMBL" id="AMQN01009753">
    <property type="status" value="NOT_ANNOTATED_CDS"/>
    <property type="molecule type" value="Genomic_DNA"/>
</dbReference>
<gene>
    <name evidence="2" type="ORF">CAPTEDRAFT_189750</name>
</gene>